<accession>A0A7S4K471</accession>
<dbReference type="EMBL" id="HBKQ01056999">
    <property type="protein sequence ID" value="CAE2283451.1"/>
    <property type="molecule type" value="Transcribed_RNA"/>
</dbReference>
<dbReference type="SUPFAM" id="SSF54909">
    <property type="entry name" value="Dimeric alpha+beta barrel"/>
    <property type="match status" value="1"/>
</dbReference>
<dbReference type="AlphaFoldDB" id="A0A7S4K471"/>
<dbReference type="Pfam" id="PF07876">
    <property type="entry name" value="Dabb"/>
    <property type="match status" value="1"/>
</dbReference>
<feature type="domain" description="Stress-response A/B barrel" evidence="2">
    <location>
        <begin position="10"/>
        <end position="108"/>
    </location>
</feature>
<evidence type="ECO:0000259" key="2">
    <source>
        <dbReference type="PROSITE" id="PS51502"/>
    </source>
</evidence>
<gene>
    <name evidence="3" type="ORF">OAUR00152_LOCUS38977</name>
</gene>
<evidence type="ECO:0000256" key="1">
    <source>
        <dbReference type="ARBA" id="ARBA00011738"/>
    </source>
</evidence>
<dbReference type="InterPro" id="IPR013097">
    <property type="entry name" value="Dabb"/>
</dbReference>
<dbReference type="PANTHER" id="PTHR33178">
    <property type="match status" value="1"/>
</dbReference>
<dbReference type="PANTHER" id="PTHR33178:SF10">
    <property type="entry name" value="STRESS-RESPONSE A_B BARREL DOMAIN-CONTAINING PROTEIN"/>
    <property type="match status" value="1"/>
</dbReference>
<dbReference type="InterPro" id="IPR011008">
    <property type="entry name" value="Dimeric_a/b-barrel"/>
</dbReference>
<evidence type="ECO:0000313" key="3">
    <source>
        <dbReference type="EMBL" id="CAE2283451.1"/>
    </source>
</evidence>
<reference evidence="3" key="1">
    <citation type="submission" date="2021-01" db="EMBL/GenBank/DDBJ databases">
        <authorList>
            <person name="Corre E."/>
            <person name="Pelletier E."/>
            <person name="Niang G."/>
            <person name="Scheremetjew M."/>
            <person name="Finn R."/>
            <person name="Kale V."/>
            <person name="Holt S."/>
            <person name="Cochrane G."/>
            <person name="Meng A."/>
            <person name="Brown T."/>
            <person name="Cohen L."/>
        </authorList>
    </citation>
    <scope>NUCLEOTIDE SEQUENCE</scope>
    <source>
        <strain evidence="3">Isolate 1302-5</strain>
    </source>
</reference>
<dbReference type="SMART" id="SM00886">
    <property type="entry name" value="Dabb"/>
    <property type="match status" value="1"/>
</dbReference>
<name>A0A7S4K471_9STRA</name>
<sequence>MSLNESEPAVEHVVLLKVKAEATEDDIEKLMNGAKSLHAIPGVLTVSVGKVFVEDFMEDRTQGHNYVLAVRLSSKDALKSYKDHPDHLKVIKECLAPILSAPPLAVDWVSPQIFGKK</sequence>
<proteinExistence type="predicted"/>
<comment type="subunit">
    <text evidence="1">Homodimer.</text>
</comment>
<protein>
    <recommendedName>
        <fullName evidence="2">Stress-response A/B barrel domain-containing protein</fullName>
    </recommendedName>
</protein>
<dbReference type="PROSITE" id="PS51502">
    <property type="entry name" value="S_R_A_B_BARREL"/>
    <property type="match status" value="1"/>
</dbReference>
<organism evidence="3">
    <name type="scientific">Odontella aurita</name>
    <dbReference type="NCBI Taxonomy" id="265563"/>
    <lineage>
        <taxon>Eukaryota</taxon>
        <taxon>Sar</taxon>
        <taxon>Stramenopiles</taxon>
        <taxon>Ochrophyta</taxon>
        <taxon>Bacillariophyta</taxon>
        <taxon>Mediophyceae</taxon>
        <taxon>Biddulphiophycidae</taxon>
        <taxon>Eupodiscales</taxon>
        <taxon>Odontellaceae</taxon>
        <taxon>Odontella</taxon>
    </lineage>
</organism>
<dbReference type="Gene3D" id="3.30.70.100">
    <property type="match status" value="1"/>
</dbReference>
<dbReference type="InterPro" id="IPR044662">
    <property type="entry name" value="HS1/DABB1-like"/>
</dbReference>